<sequence length="297" mass="34001">MHCKPKSSRETRRVINLTRWIEKTESIYQISFCPEDCKLRFAACTFVDAALTWWNNHVNAMGINTTNSMKWEELKTMKVEEYCLREEIQKMEEELWNLTMEDSAINAYTARFNDLAVMCLALETLEYKKIERYIWGLVPQVKGMVIASNPTTIDSTKRIAYQLTNTKNLVGFISESPESRVNKRKFNGKNPKQSSEKRQDVITNYAATTTIPLQPRKYAGKFPGCTQFKRHQLGNCSWCSQCTISMQGHAASYYRSTTPITVKQGSNTGTCYDGGRACFECGEIGHIKKECPKLISQ</sequence>
<organism evidence="3 4">
    <name type="scientific">Lactuca sativa</name>
    <name type="common">Garden lettuce</name>
    <dbReference type="NCBI Taxonomy" id="4236"/>
    <lineage>
        <taxon>Eukaryota</taxon>
        <taxon>Viridiplantae</taxon>
        <taxon>Streptophyta</taxon>
        <taxon>Embryophyta</taxon>
        <taxon>Tracheophyta</taxon>
        <taxon>Spermatophyta</taxon>
        <taxon>Magnoliopsida</taxon>
        <taxon>eudicotyledons</taxon>
        <taxon>Gunneridae</taxon>
        <taxon>Pentapetalae</taxon>
        <taxon>asterids</taxon>
        <taxon>campanulids</taxon>
        <taxon>Asterales</taxon>
        <taxon>Asteraceae</taxon>
        <taxon>Cichorioideae</taxon>
        <taxon>Cichorieae</taxon>
        <taxon>Lactucinae</taxon>
        <taxon>Lactuca</taxon>
    </lineage>
</organism>
<dbReference type="GO" id="GO:0008270">
    <property type="term" value="F:zinc ion binding"/>
    <property type="evidence" value="ECO:0007669"/>
    <property type="project" value="UniProtKB-KW"/>
</dbReference>
<reference evidence="3 4" key="1">
    <citation type="journal article" date="2017" name="Nat. Commun.">
        <title>Genome assembly with in vitro proximity ligation data and whole-genome triplication in lettuce.</title>
        <authorList>
            <person name="Reyes-Chin-Wo S."/>
            <person name="Wang Z."/>
            <person name="Yang X."/>
            <person name="Kozik A."/>
            <person name="Arikit S."/>
            <person name="Song C."/>
            <person name="Xia L."/>
            <person name="Froenicke L."/>
            <person name="Lavelle D.O."/>
            <person name="Truco M.J."/>
            <person name="Xia R."/>
            <person name="Zhu S."/>
            <person name="Xu C."/>
            <person name="Xu H."/>
            <person name="Xu X."/>
            <person name="Cox K."/>
            <person name="Korf I."/>
            <person name="Meyers B.C."/>
            <person name="Michelmore R.W."/>
        </authorList>
    </citation>
    <scope>NUCLEOTIDE SEQUENCE [LARGE SCALE GENOMIC DNA]</scope>
    <source>
        <strain evidence="4">cv. Salinas</strain>
        <tissue evidence="3">Seedlings</tissue>
    </source>
</reference>
<dbReference type="InterPro" id="IPR036875">
    <property type="entry name" value="Znf_CCHC_sf"/>
</dbReference>
<dbReference type="InterPro" id="IPR005162">
    <property type="entry name" value="Retrotrans_gag_dom"/>
</dbReference>
<dbReference type="PROSITE" id="PS50158">
    <property type="entry name" value="ZF_CCHC"/>
    <property type="match status" value="1"/>
</dbReference>
<dbReference type="SUPFAM" id="SSF57756">
    <property type="entry name" value="Retrovirus zinc finger-like domains"/>
    <property type="match status" value="1"/>
</dbReference>
<protein>
    <recommendedName>
        <fullName evidence="2">CCHC-type domain-containing protein</fullName>
    </recommendedName>
</protein>
<dbReference type="Gene3D" id="4.10.60.10">
    <property type="entry name" value="Zinc finger, CCHC-type"/>
    <property type="match status" value="1"/>
</dbReference>
<keyword evidence="1" id="KW-0479">Metal-binding</keyword>
<evidence type="ECO:0000256" key="1">
    <source>
        <dbReference type="PROSITE-ProRule" id="PRU00047"/>
    </source>
</evidence>
<proteinExistence type="predicted"/>
<dbReference type="Pfam" id="PF03732">
    <property type="entry name" value="Retrotrans_gag"/>
    <property type="match status" value="1"/>
</dbReference>
<dbReference type="Pfam" id="PF00098">
    <property type="entry name" value="zf-CCHC"/>
    <property type="match status" value="1"/>
</dbReference>
<name>A0A9R1VW51_LACSA</name>
<dbReference type="GO" id="GO:0003676">
    <property type="term" value="F:nucleic acid binding"/>
    <property type="evidence" value="ECO:0007669"/>
    <property type="project" value="InterPro"/>
</dbReference>
<dbReference type="Proteomes" id="UP000235145">
    <property type="component" value="Unassembled WGS sequence"/>
</dbReference>
<evidence type="ECO:0000313" key="4">
    <source>
        <dbReference type="Proteomes" id="UP000235145"/>
    </source>
</evidence>
<keyword evidence="1" id="KW-0863">Zinc-finger</keyword>
<dbReference type="EMBL" id="NBSK02000004">
    <property type="protein sequence ID" value="KAJ0212037.1"/>
    <property type="molecule type" value="Genomic_DNA"/>
</dbReference>
<dbReference type="InterPro" id="IPR001878">
    <property type="entry name" value="Znf_CCHC"/>
</dbReference>
<keyword evidence="4" id="KW-1185">Reference proteome</keyword>
<evidence type="ECO:0000313" key="3">
    <source>
        <dbReference type="EMBL" id="KAJ0212037.1"/>
    </source>
</evidence>
<gene>
    <name evidence="3" type="ORF">LSAT_V11C400208970</name>
</gene>
<feature type="domain" description="CCHC-type" evidence="2">
    <location>
        <begin position="278"/>
        <end position="293"/>
    </location>
</feature>
<dbReference type="SMART" id="SM00343">
    <property type="entry name" value="ZnF_C2HC"/>
    <property type="match status" value="1"/>
</dbReference>
<evidence type="ECO:0000259" key="2">
    <source>
        <dbReference type="PROSITE" id="PS50158"/>
    </source>
</evidence>
<comment type="caution">
    <text evidence="3">The sequence shown here is derived from an EMBL/GenBank/DDBJ whole genome shotgun (WGS) entry which is preliminary data.</text>
</comment>
<keyword evidence="1" id="KW-0862">Zinc</keyword>
<dbReference type="AlphaFoldDB" id="A0A9R1VW51"/>
<accession>A0A9R1VW51</accession>